<dbReference type="PANTHER" id="PTHR44103">
    <property type="entry name" value="PROPROTEIN CONVERTASE P"/>
    <property type="match status" value="1"/>
</dbReference>
<dbReference type="PANTHER" id="PTHR44103:SF1">
    <property type="entry name" value="PROPROTEIN CONVERTASE P"/>
    <property type="match status" value="1"/>
</dbReference>
<dbReference type="PATRIC" id="fig|1230456.3.peg.1165"/>
<dbReference type="Pfam" id="PF13517">
    <property type="entry name" value="FG-GAP_3"/>
    <property type="match status" value="2"/>
</dbReference>
<feature type="region of interest" description="Disordered" evidence="2">
    <location>
        <begin position="234"/>
        <end position="309"/>
    </location>
</feature>
<dbReference type="EMBL" id="AOJH01000043">
    <property type="protein sequence ID" value="EMA65508.1"/>
    <property type="molecule type" value="Genomic_DNA"/>
</dbReference>
<keyword evidence="4" id="KW-1185">Reference proteome</keyword>
<proteinExistence type="predicted"/>
<keyword evidence="1" id="KW-0732">Signal</keyword>
<comment type="caution">
    <text evidence="3">The sequence shown here is derived from an EMBL/GenBank/DDBJ whole genome shotgun (WGS) entry which is preliminary data.</text>
</comment>
<dbReference type="SUPFAM" id="SSF69318">
    <property type="entry name" value="Integrin alpha N-terminal domain"/>
    <property type="match status" value="1"/>
</dbReference>
<accession>M0P6T1</accession>
<dbReference type="STRING" id="1230456.C468_05988"/>
<sequence>MRFDHQTIDDSPPCGRLFVCEPVDLVGDGLPDLIVGGMGAEDLPVLGDRSVPLVGRLFRRLENNLFWYENPGRGNHDGDAAWTRHTISSASDLHALGATLGDVNGNGRLDLIVGQGFGGSDVYWFEQPADPRETWTQHLIADDFSKYHDLAFGDVDNDGEPEVVGASQESETVFYYDVPDDPARSPWPSDCLTVVSRNTNVEGLAIADLDGDGDNELVAGTAVYRQVDGDAAAGAGVGDPARDDAMEADGSGRANGQHAVAGGDAGGGASVSGSESAAPSGPASGDASGPASGDASDHASEGASDVSAGWTREHVVTGWDWTRVAVGDVDDDGEPELVFAEGDSPLLGEHMGRVGWFDPPDWDAHVLHDDLYCPHTVQLADFDGTGSLDIYVAEMGAGENDETAQHVLFRNQGGGEFRETVVESGVPTHEAKAVDVTGNGRPDLLGKSWEPHAHVDVWYNRP</sequence>
<name>M0P6T1_9EURY</name>
<dbReference type="Proteomes" id="UP000011546">
    <property type="component" value="Unassembled WGS sequence"/>
</dbReference>
<dbReference type="OrthoDB" id="321240at2157"/>
<protein>
    <recommendedName>
        <fullName evidence="5">FG-GAP repeat protein</fullName>
    </recommendedName>
</protein>
<dbReference type="AlphaFoldDB" id="M0P6T1"/>
<dbReference type="Gene3D" id="2.130.10.130">
    <property type="entry name" value="Integrin alpha, N-terminal"/>
    <property type="match status" value="2"/>
</dbReference>
<dbReference type="InterPro" id="IPR013517">
    <property type="entry name" value="FG-GAP"/>
</dbReference>
<evidence type="ECO:0000256" key="1">
    <source>
        <dbReference type="ARBA" id="ARBA00022729"/>
    </source>
</evidence>
<dbReference type="InterPro" id="IPR028994">
    <property type="entry name" value="Integrin_alpha_N"/>
</dbReference>
<evidence type="ECO:0000313" key="3">
    <source>
        <dbReference type="EMBL" id="EMA65508.1"/>
    </source>
</evidence>
<evidence type="ECO:0000313" key="4">
    <source>
        <dbReference type="Proteomes" id="UP000011546"/>
    </source>
</evidence>
<evidence type="ECO:0008006" key="5">
    <source>
        <dbReference type="Google" id="ProtNLM"/>
    </source>
</evidence>
<organism evidence="3 4">
    <name type="scientific">Halorubrum kocurii JCM 14978</name>
    <dbReference type="NCBI Taxonomy" id="1230456"/>
    <lineage>
        <taxon>Archaea</taxon>
        <taxon>Methanobacteriati</taxon>
        <taxon>Methanobacteriota</taxon>
        <taxon>Stenosarchaea group</taxon>
        <taxon>Halobacteria</taxon>
        <taxon>Halobacteriales</taxon>
        <taxon>Haloferacaceae</taxon>
        <taxon>Halorubrum</taxon>
    </lineage>
</organism>
<dbReference type="RefSeq" id="WP_008847931.1">
    <property type="nucleotide sequence ID" value="NZ_AOJH01000043.1"/>
</dbReference>
<reference evidence="3 4" key="1">
    <citation type="journal article" date="2014" name="PLoS Genet.">
        <title>Phylogenetically driven sequencing of extremely halophilic archaea reveals strategies for static and dynamic osmo-response.</title>
        <authorList>
            <person name="Becker E.A."/>
            <person name="Seitzer P.M."/>
            <person name="Tritt A."/>
            <person name="Larsen D."/>
            <person name="Krusor M."/>
            <person name="Yao A.I."/>
            <person name="Wu D."/>
            <person name="Madern D."/>
            <person name="Eisen J.A."/>
            <person name="Darling A.E."/>
            <person name="Facciotti M.T."/>
        </authorList>
    </citation>
    <scope>NUCLEOTIDE SEQUENCE [LARGE SCALE GENOMIC DNA]</scope>
    <source>
        <strain evidence="3 4">JCM 14978</strain>
    </source>
</reference>
<feature type="compositionally biased region" description="Low complexity" evidence="2">
    <location>
        <begin position="271"/>
        <end position="294"/>
    </location>
</feature>
<gene>
    <name evidence="3" type="ORF">C468_05988</name>
</gene>
<evidence type="ECO:0000256" key="2">
    <source>
        <dbReference type="SAM" id="MobiDB-lite"/>
    </source>
</evidence>